<evidence type="ECO:0000256" key="3">
    <source>
        <dbReference type="ARBA" id="ARBA00022842"/>
    </source>
</evidence>
<comment type="subunit">
    <text evidence="5">Monomer. Associates with the 50S ribosomal subunit.</text>
</comment>
<keyword evidence="8" id="KW-1185">Reference proteome</keyword>
<keyword evidence="1" id="KW-0479">Metal-binding</keyword>
<dbReference type="Gene3D" id="6.10.250.2860">
    <property type="match status" value="1"/>
</dbReference>
<comment type="caution">
    <text evidence="7">The sequence shown here is derived from an EMBL/GenBank/DDBJ whole genome shotgun (WGS) entry which is preliminary data.</text>
</comment>
<dbReference type="InterPro" id="IPR027417">
    <property type="entry name" value="P-loop_NTPase"/>
</dbReference>
<comment type="subcellular location">
    <subcellularLocation>
        <location evidence="5">Cytoplasm</location>
    </subcellularLocation>
    <text evidence="5">May associate with membranes.</text>
</comment>
<protein>
    <recommendedName>
        <fullName evidence="5">GTPase HflX</fullName>
    </recommendedName>
    <alternativeName>
        <fullName evidence="5">GTP-binding protein HflX</fullName>
    </alternativeName>
</protein>
<dbReference type="PRINTS" id="PR00326">
    <property type="entry name" value="GTP1OBG"/>
</dbReference>
<dbReference type="InterPro" id="IPR025121">
    <property type="entry name" value="GTPase_HflX_N"/>
</dbReference>
<dbReference type="EMBL" id="JAKIJS010000001">
    <property type="protein sequence ID" value="MCF6137202.1"/>
    <property type="molecule type" value="Genomic_DNA"/>
</dbReference>
<keyword evidence="2 5" id="KW-0547">Nucleotide-binding</keyword>
<dbReference type="Pfam" id="PF01926">
    <property type="entry name" value="MMR_HSR1"/>
    <property type="match status" value="1"/>
</dbReference>
<dbReference type="PANTHER" id="PTHR10229">
    <property type="entry name" value="GTP-BINDING PROTEIN HFLX"/>
    <property type="match status" value="1"/>
</dbReference>
<dbReference type="InterPro" id="IPR042108">
    <property type="entry name" value="GTPase_HflX_N_sf"/>
</dbReference>
<dbReference type="PIRSF" id="PIRSF006809">
    <property type="entry name" value="GTP-binding_hflX_prd"/>
    <property type="match status" value="1"/>
</dbReference>
<comment type="function">
    <text evidence="5">GTPase that associates with the 50S ribosomal subunit and may have a role during protein synthesis or ribosome biogenesis.</text>
</comment>
<evidence type="ECO:0000313" key="7">
    <source>
        <dbReference type="EMBL" id="MCF6137202.1"/>
    </source>
</evidence>
<evidence type="ECO:0000313" key="8">
    <source>
        <dbReference type="Proteomes" id="UP001649381"/>
    </source>
</evidence>
<dbReference type="Proteomes" id="UP001649381">
    <property type="component" value="Unassembled WGS sequence"/>
</dbReference>
<dbReference type="InterPro" id="IPR030394">
    <property type="entry name" value="G_HFLX_dom"/>
</dbReference>
<dbReference type="InterPro" id="IPR006073">
    <property type="entry name" value="GTP-bd"/>
</dbReference>
<organism evidence="7 8">
    <name type="scientific">Pseudalkalibacillus berkeleyi</name>
    <dbReference type="NCBI Taxonomy" id="1069813"/>
    <lineage>
        <taxon>Bacteria</taxon>
        <taxon>Bacillati</taxon>
        <taxon>Bacillota</taxon>
        <taxon>Bacilli</taxon>
        <taxon>Bacillales</taxon>
        <taxon>Fictibacillaceae</taxon>
        <taxon>Pseudalkalibacillus</taxon>
    </lineage>
</organism>
<dbReference type="HAMAP" id="MF_00900">
    <property type="entry name" value="GTPase_HflX"/>
    <property type="match status" value="1"/>
</dbReference>
<evidence type="ECO:0000256" key="2">
    <source>
        <dbReference type="ARBA" id="ARBA00022741"/>
    </source>
</evidence>
<name>A0ABS9GWN9_9BACL</name>
<dbReference type="Pfam" id="PF16360">
    <property type="entry name" value="GTP-bdg_M"/>
    <property type="match status" value="1"/>
</dbReference>
<dbReference type="Gene3D" id="3.40.50.300">
    <property type="entry name" value="P-loop containing nucleotide triphosphate hydrolases"/>
    <property type="match status" value="1"/>
</dbReference>
<keyword evidence="3" id="KW-0460">Magnesium</keyword>
<comment type="similarity">
    <text evidence="5">Belongs to the TRAFAC class OBG-HflX-like GTPase superfamily. HflX GTPase family.</text>
</comment>
<gene>
    <name evidence="5 7" type="primary">hflX</name>
    <name evidence="7" type="ORF">L2716_05610</name>
</gene>
<dbReference type="InterPro" id="IPR032305">
    <property type="entry name" value="GTP-bd_M"/>
</dbReference>
<evidence type="ECO:0000256" key="1">
    <source>
        <dbReference type="ARBA" id="ARBA00022723"/>
    </source>
</evidence>
<dbReference type="NCBIfam" id="TIGR03156">
    <property type="entry name" value="GTP_HflX"/>
    <property type="match status" value="1"/>
</dbReference>
<accession>A0ABS9GWN9</accession>
<dbReference type="PANTHER" id="PTHR10229:SF0">
    <property type="entry name" value="GTP-BINDING PROTEIN 6-RELATED"/>
    <property type="match status" value="1"/>
</dbReference>
<dbReference type="CDD" id="cd01878">
    <property type="entry name" value="HflX"/>
    <property type="match status" value="1"/>
</dbReference>
<dbReference type="SUPFAM" id="SSF52540">
    <property type="entry name" value="P-loop containing nucleoside triphosphate hydrolases"/>
    <property type="match status" value="1"/>
</dbReference>
<feature type="domain" description="Hflx-type G" evidence="6">
    <location>
        <begin position="201"/>
        <end position="360"/>
    </location>
</feature>
<dbReference type="InterPro" id="IPR016496">
    <property type="entry name" value="GTPase_HflX"/>
</dbReference>
<dbReference type="Gene3D" id="3.40.50.11060">
    <property type="entry name" value="GTPase HflX, N-terminal domain"/>
    <property type="match status" value="1"/>
</dbReference>
<dbReference type="RefSeq" id="WP_236332593.1">
    <property type="nucleotide sequence ID" value="NZ_JAKIJS010000001.1"/>
</dbReference>
<sequence>MAEPSKLNERTLLVGCQLQGKDDTLFESSMIELAALVKTAQGDPVMEVSQKRERIHPATVVGKGKVEEIEALIEEIEVDLVIFNHELSPSQMRNLSEALDIKVIDRTQLILDIFAQRAKSREGKLQVELAQLEYLLPRLSGQGAQLSRLGGGIGTRGPGETKLETDRRHIRNRITDIKTQIKTVASHRQRYRERRKTNQAFQIALVGYTNAGKSTWFNVLTDSDAYQEDQLFATLDPMTRKLKLPSGMVALLTDTVGFIQDLPTSLVASFRSTLEEVTEADLIVHMVDISDPNRDKHQETVISLLKELGADKIPMLTVYNKNDLDHEALTHYQSLSVSAIRNEDPKTLLRTIEETIKSSMVPYKVAVPSNEGKLLSELQRLTILEHRFWDDEYNVYVCEGYAHPTLPIYDQIQTLIRTGDIDTE</sequence>
<reference evidence="7 8" key="1">
    <citation type="submission" date="2022-01" db="EMBL/GenBank/DDBJ databases">
        <title>Alkalihalobacillus sp. EGI L200015, a novel bacterium isolated from a salt lake sediment.</title>
        <authorList>
            <person name="Gao L."/>
            <person name="Fang B.-Z."/>
            <person name="Li W.-J."/>
        </authorList>
    </citation>
    <scope>NUCLEOTIDE SEQUENCE [LARGE SCALE GENOMIC DNA]</scope>
    <source>
        <strain evidence="7 8">KCTC 12718</strain>
    </source>
</reference>
<evidence type="ECO:0000259" key="6">
    <source>
        <dbReference type="PROSITE" id="PS51705"/>
    </source>
</evidence>
<evidence type="ECO:0000256" key="4">
    <source>
        <dbReference type="ARBA" id="ARBA00023134"/>
    </source>
</evidence>
<dbReference type="PROSITE" id="PS51705">
    <property type="entry name" value="G_HFLX"/>
    <property type="match status" value="1"/>
</dbReference>
<dbReference type="Pfam" id="PF13167">
    <property type="entry name" value="GTP-bdg_N"/>
    <property type="match status" value="1"/>
</dbReference>
<keyword evidence="4 5" id="KW-0342">GTP-binding</keyword>
<keyword evidence="5" id="KW-0963">Cytoplasm</keyword>
<proteinExistence type="inferred from homology"/>
<evidence type="ECO:0000256" key="5">
    <source>
        <dbReference type="HAMAP-Rule" id="MF_00900"/>
    </source>
</evidence>